<dbReference type="InterPro" id="IPR001611">
    <property type="entry name" value="Leu-rich_rpt"/>
</dbReference>
<proteinExistence type="predicted"/>
<sequence length="469" mass="53642">MKTKSKLHRIFSVPPYSYCDFLDKDDLITLRKTNTYFVHCLFAIASPKINLHISPLSSHNYDKAIAYFPKAKISIDFHLGIYYLPSYLRKMVSATALNCPYYAYLGLKHLSHLTRLTSLSMDHCTLIHPEKTTNTEIDHLTQLKNLSIDSNKFLLGATLRKFTNLEQLSLSGNTVIQTNDLEYLKLSLRSLSISDNDTINPRILPKLQLTKLNIMYNKAVTFDIIFQCKTIRDLSISDDKLILGKSLSTLTFLQKLTIKSAYIREDYEVNYDMLNSLTSLTELHFVENDIATPLIKDSKLSLLINLTNLTICSDVFMGSCFVNLKNLIRLKIAGKKFDAVNLKYLTELKYLYLGRRTRLLEINMWKLTSLISLEIHCSFKCILTGINRNLQSLAIYSSLGPTELINSALIKKLIGLRRLYLNGNNKVTIQCLLGLTSLVFVSMPERKNLNKEHLRELINKGVRFVSSEE</sequence>
<name>A0A3G5A4H5_9VIRU</name>
<dbReference type="EMBL" id="MK072259">
    <property type="protein sequence ID" value="AYV81111.1"/>
    <property type="molecule type" value="Genomic_DNA"/>
</dbReference>
<dbReference type="PROSITE" id="PS51450">
    <property type="entry name" value="LRR"/>
    <property type="match status" value="1"/>
</dbReference>
<dbReference type="InterPro" id="IPR032675">
    <property type="entry name" value="LRR_dom_sf"/>
</dbReference>
<evidence type="ECO:0008006" key="2">
    <source>
        <dbReference type="Google" id="ProtNLM"/>
    </source>
</evidence>
<protein>
    <recommendedName>
        <fullName evidence="2">Leucine-rich repeat protein</fullName>
    </recommendedName>
</protein>
<reference evidence="1" key="1">
    <citation type="submission" date="2018-10" db="EMBL/GenBank/DDBJ databases">
        <title>Hidden diversity of soil giant viruses.</title>
        <authorList>
            <person name="Schulz F."/>
            <person name="Alteio L."/>
            <person name="Goudeau D."/>
            <person name="Ryan E.M."/>
            <person name="Malmstrom R.R."/>
            <person name="Blanchard J."/>
            <person name="Woyke T."/>
        </authorList>
    </citation>
    <scope>NUCLEOTIDE SEQUENCE</scope>
    <source>
        <strain evidence="1">HAV1</strain>
    </source>
</reference>
<accession>A0A3G5A4H5</accession>
<dbReference type="Gene3D" id="3.80.10.10">
    <property type="entry name" value="Ribonuclease Inhibitor"/>
    <property type="match status" value="2"/>
</dbReference>
<gene>
    <name evidence="1" type="ORF">Harvfovirus17_5</name>
</gene>
<organism evidence="1">
    <name type="scientific">Harvfovirus sp</name>
    <dbReference type="NCBI Taxonomy" id="2487768"/>
    <lineage>
        <taxon>Viruses</taxon>
        <taxon>Varidnaviria</taxon>
        <taxon>Bamfordvirae</taxon>
        <taxon>Nucleocytoviricota</taxon>
        <taxon>Megaviricetes</taxon>
        <taxon>Imitervirales</taxon>
        <taxon>Mimiviridae</taxon>
        <taxon>Klosneuvirinae</taxon>
    </lineage>
</organism>
<dbReference type="SUPFAM" id="SSF52058">
    <property type="entry name" value="L domain-like"/>
    <property type="match status" value="1"/>
</dbReference>
<evidence type="ECO:0000313" key="1">
    <source>
        <dbReference type="EMBL" id="AYV81111.1"/>
    </source>
</evidence>